<dbReference type="EMBL" id="BEXA01000001">
    <property type="protein sequence ID" value="GAY72004.1"/>
    <property type="molecule type" value="Genomic_DNA"/>
</dbReference>
<organism evidence="1 2">
    <name type="scientific">Lentilactobacillus kosonis</name>
    <dbReference type="NCBI Taxonomy" id="2810561"/>
    <lineage>
        <taxon>Bacteria</taxon>
        <taxon>Bacillati</taxon>
        <taxon>Bacillota</taxon>
        <taxon>Bacilli</taxon>
        <taxon>Lactobacillales</taxon>
        <taxon>Lactobacillaceae</taxon>
        <taxon>Lentilactobacillus</taxon>
    </lineage>
</organism>
<name>A0A401FI16_9LACO</name>
<protein>
    <submittedName>
        <fullName evidence="1">Uncharacterized protein</fullName>
    </submittedName>
</protein>
<proteinExistence type="predicted"/>
<dbReference type="Proteomes" id="UP000286974">
    <property type="component" value="Unassembled WGS sequence"/>
</dbReference>
<dbReference type="AlphaFoldDB" id="A0A401FI16"/>
<accession>A0A401FI16</accession>
<keyword evidence="2" id="KW-1185">Reference proteome</keyword>
<evidence type="ECO:0000313" key="1">
    <source>
        <dbReference type="EMBL" id="GAY72004.1"/>
    </source>
</evidence>
<reference evidence="1 2" key="1">
    <citation type="submission" date="2017-11" db="EMBL/GenBank/DDBJ databases">
        <title>Draft Genome Sequence of Lactobacillus curieae NBRC 111893 isolated from Koso, a Japanese sugar-Vegetable Fermented Beverage.</title>
        <authorList>
            <person name="Chiou T.Y."/>
            <person name="Oshima K."/>
            <person name="Suda W."/>
            <person name="Hattori M."/>
            <person name="Takahashi T."/>
        </authorList>
    </citation>
    <scope>NUCLEOTIDE SEQUENCE [LARGE SCALE GENOMIC DNA]</scope>
    <source>
        <strain evidence="1 2">NBRC111893</strain>
    </source>
</reference>
<evidence type="ECO:0000313" key="2">
    <source>
        <dbReference type="Proteomes" id="UP000286974"/>
    </source>
</evidence>
<sequence length="47" mass="5633">MYAYESVFAMRGLDEFNSEFPNSIDDYKQKVDHFNEVLDKIKDLQKN</sequence>
<comment type="caution">
    <text evidence="1">The sequence shown here is derived from an EMBL/GenBank/DDBJ whole genome shotgun (WGS) entry which is preliminary data.</text>
</comment>
<gene>
    <name evidence="1" type="ORF">NBRC111893_150</name>
</gene>